<proteinExistence type="predicted"/>
<reference evidence="1 2" key="1">
    <citation type="submission" date="2020-08" db="EMBL/GenBank/DDBJ databases">
        <title>Genomic Encyclopedia of Type Strains, Phase IV (KMG-IV): sequencing the most valuable type-strain genomes for metagenomic binning, comparative biology and taxonomic classification.</title>
        <authorList>
            <person name="Goeker M."/>
        </authorList>
    </citation>
    <scope>NUCLEOTIDE SEQUENCE [LARGE SCALE GENOMIC DNA]</scope>
    <source>
        <strain evidence="1 2">DSM 21431</strain>
    </source>
</reference>
<dbReference type="EMBL" id="JACJIR010000001">
    <property type="protein sequence ID" value="MBA9082227.1"/>
    <property type="molecule type" value="Genomic_DNA"/>
</dbReference>
<dbReference type="Proteomes" id="UP000548119">
    <property type="component" value="Unassembled WGS sequence"/>
</dbReference>
<evidence type="ECO:0000313" key="1">
    <source>
        <dbReference type="EMBL" id="MBA9082227.1"/>
    </source>
</evidence>
<name>A0ABR6E0Y7_9HYPH</name>
<comment type="caution">
    <text evidence="1">The sequence shown here is derived from an EMBL/GenBank/DDBJ whole genome shotgun (WGS) entry which is preliminary data.</text>
</comment>
<gene>
    <name evidence="1" type="ORF">GGR10_000050</name>
</gene>
<accession>A0ABR6E0Y7</accession>
<protein>
    <recommendedName>
        <fullName evidence="3">PepSY domain-containing protein</fullName>
    </recommendedName>
</protein>
<sequence>MKLGKNFRLITFFAIMICISSVVIASPYKIFYDPYYKTPEYVFIQKVTKAGQNSFTASQIRNRLIKNGFQNIKQLYLDDKGIWRALVEFKNCNFLISIDYSGVVSVQSERKKYDWF</sequence>
<evidence type="ECO:0008006" key="3">
    <source>
        <dbReference type="Google" id="ProtNLM"/>
    </source>
</evidence>
<keyword evidence="2" id="KW-1185">Reference proteome</keyword>
<dbReference type="RefSeq" id="WP_182479409.1">
    <property type="nucleotide sequence ID" value="NZ_CAWPNC010000001.1"/>
</dbReference>
<organism evidence="1 2">
    <name type="scientific">Bartonella chomelii</name>
    <dbReference type="NCBI Taxonomy" id="236402"/>
    <lineage>
        <taxon>Bacteria</taxon>
        <taxon>Pseudomonadati</taxon>
        <taxon>Pseudomonadota</taxon>
        <taxon>Alphaproteobacteria</taxon>
        <taxon>Hyphomicrobiales</taxon>
        <taxon>Bartonellaceae</taxon>
        <taxon>Bartonella</taxon>
    </lineage>
</organism>
<evidence type="ECO:0000313" key="2">
    <source>
        <dbReference type="Proteomes" id="UP000548119"/>
    </source>
</evidence>